<reference evidence="2" key="1">
    <citation type="submission" date="2014-09" db="EMBL/GenBank/DDBJ databases">
        <authorList>
            <person name="Magalhaes I.L.F."/>
            <person name="Oliveira U."/>
            <person name="Santos F.R."/>
            <person name="Vidigal T.H.D.A."/>
            <person name="Brescovit A.D."/>
            <person name="Santos A.J."/>
        </authorList>
    </citation>
    <scope>NUCLEOTIDE SEQUENCE</scope>
    <source>
        <tissue evidence="2">Shoot tissue taken approximately 20 cm above the soil surface</tissue>
    </source>
</reference>
<sequence length="35" mass="3745">MVGERGEGCTDRELSCSKNTSPSNPSSSTNSKQNR</sequence>
<accession>A0A0A9BMU3</accession>
<dbReference type="AlphaFoldDB" id="A0A0A9BMU3"/>
<feature type="compositionally biased region" description="Low complexity" evidence="1">
    <location>
        <begin position="17"/>
        <end position="35"/>
    </location>
</feature>
<evidence type="ECO:0000256" key="1">
    <source>
        <dbReference type="SAM" id="MobiDB-lite"/>
    </source>
</evidence>
<protein>
    <submittedName>
        <fullName evidence="2">Uncharacterized protein</fullName>
    </submittedName>
</protein>
<reference evidence="2" key="2">
    <citation type="journal article" date="2015" name="Data Brief">
        <title>Shoot transcriptome of the giant reed, Arundo donax.</title>
        <authorList>
            <person name="Barrero R.A."/>
            <person name="Guerrero F.D."/>
            <person name="Moolhuijzen P."/>
            <person name="Goolsby J.A."/>
            <person name="Tidwell J."/>
            <person name="Bellgard S.E."/>
            <person name="Bellgard M.I."/>
        </authorList>
    </citation>
    <scope>NUCLEOTIDE SEQUENCE</scope>
    <source>
        <tissue evidence="2">Shoot tissue taken approximately 20 cm above the soil surface</tissue>
    </source>
</reference>
<name>A0A0A9BMU3_ARUDO</name>
<organism evidence="2">
    <name type="scientific">Arundo donax</name>
    <name type="common">Giant reed</name>
    <name type="synonym">Donax arundinaceus</name>
    <dbReference type="NCBI Taxonomy" id="35708"/>
    <lineage>
        <taxon>Eukaryota</taxon>
        <taxon>Viridiplantae</taxon>
        <taxon>Streptophyta</taxon>
        <taxon>Embryophyta</taxon>
        <taxon>Tracheophyta</taxon>
        <taxon>Spermatophyta</taxon>
        <taxon>Magnoliopsida</taxon>
        <taxon>Liliopsida</taxon>
        <taxon>Poales</taxon>
        <taxon>Poaceae</taxon>
        <taxon>PACMAD clade</taxon>
        <taxon>Arundinoideae</taxon>
        <taxon>Arundineae</taxon>
        <taxon>Arundo</taxon>
    </lineage>
</organism>
<dbReference type="EMBL" id="GBRH01232601">
    <property type="protein sequence ID" value="JAD65294.1"/>
    <property type="molecule type" value="Transcribed_RNA"/>
</dbReference>
<feature type="region of interest" description="Disordered" evidence="1">
    <location>
        <begin position="1"/>
        <end position="35"/>
    </location>
</feature>
<evidence type="ECO:0000313" key="2">
    <source>
        <dbReference type="EMBL" id="JAD65294.1"/>
    </source>
</evidence>
<proteinExistence type="predicted"/>
<feature type="compositionally biased region" description="Basic and acidic residues" evidence="1">
    <location>
        <begin position="1"/>
        <end position="15"/>
    </location>
</feature>